<feature type="transmembrane region" description="Helical" evidence="1">
    <location>
        <begin position="553"/>
        <end position="574"/>
    </location>
</feature>
<dbReference type="AlphaFoldDB" id="A0A1A7VV22"/>
<organism evidence="4 6">
    <name type="scientific">Plasmodium knowlesi (strain H)</name>
    <dbReference type="NCBI Taxonomy" id="5851"/>
    <lineage>
        <taxon>Eukaryota</taxon>
        <taxon>Sar</taxon>
        <taxon>Alveolata</taxon>
        <taxon>Apicomplexa</taxon>
        <taxon>Aconoidasida</taxon>
        <taxon>Haemosporida</taxon>
        <taxon>Plasmodiidae</taxon>
        <taxon>Plasmodium</taxon>
        <taxon>Plasmodium (Plasmodium)</taxon>
    </lineage>
</organism>
<keyword evidence="1" id="KW-0472">Membrane</keyword>
<dbReference type="OrthoDB" id="391550at2759"/>
<evidence type="ECO:0000313" key="3">
    <source>
        <dbReference type="EMBL" id="SBO23983.1"/>
    </source>
</evidence>
<keyword evidence="2" id="KW-0732">Signal</keyword>
<evidence type="ECO:0000313" key="5">
    <source>
        <dbReference type="Proteomes" id="UP000182128"/>
    </source>
</evidence>
<protein>
    <submittedName>
        <fullName evidence="4">Uncharacterized protein</fullName>
    </submittedName>
</protein>
<dbReference type="EMBL" id="CWHR02000008">
    <property type="protein sequence ID" value="SBO25956.1"/>
    <property type="molecule type" value="Genomic_DNA"/>
</dbReference>
<proteinExistence type="predicted"/>
<reference evidence="4" key="1">
    <citation type="submission" date="2016-05" db="EMBL/GenBank/DDBJ databases">
        <authorList>
            <person name="Lavstsen T."/>
            <person name="Jespersen J.S."/>
        </authorList>
    </citation>
    <scope>NUCLEOTIDE SEQUENCE [LARGE SCALE GENOMIC DNA]</scope>
</reference>
<name>A0A1A7VV22_PLAKH</name>
<evidence type="ECO:0000256" key="2">
    <source>
        <dbReference type="SAM" id="SignalP"/>
    </source>
</evidence>
<dbReference type="VEuPathDB" id="PlasmoDB:PKNH_0616700"/>
<accession>A0A1A7VV22</accession>
<dbReference type="Proteomes" id="UP000182128">
    <property type="component" value="Unassembled WGS sequence"/>
</dbReference>
<keyword evidence="1" id="KW-0812">Transmembrane</keyword>
<evidence type="ECO:0000313" key="6">
    <source>
        <dbReference type="Proteomes" id="UP000182142"/>
    </source>
</evidence>
<sequence>MMKELYLVYVSLLVFLFFTKRISSEELLSVDRIRHTMRHYGVMDESKGFSNFALFYLYNALRCTLTQEAFESHEDDKYRKTIFLVKNNLLRLQERKADRNLWLFFELDLTDLLLSAAAEIEANMRNYDMGLLEMYNELRLSDFTFNRVSNLELDICTNAVLSVEEISLHMTIVPFLLEEADISTKMYMQEIRQALWKTLNFFNFFTLQISEHNITVANMYRKEINLFLKVMDKFDFISMNEENILEMHDEIYLKKRYGKKVLGNFFIFLNLFPFYQVLEHFEYFHYIEVVPIYIRTKKGTMKSRGYNMENIFYPLVEGVYKHDLKINEGIILIRILKQYNIGSHTKQMYYYDSDFIYKAIIYESVLSSSTEASSGQSGVKFEALYSQNIDIAKGVLPPDEDITLSLILLVDADTYVEVLLEQIHNFVFPEDISLANLDSNKERIKIMGSCIYTKESQPPIFQGFFSRGLSTYILFKILDFLKPNKKLLYLSIDKSQDNKNQISSEKIAERIMNVTQQLYEVVLLFERDDIINFDKLEHRDECDMCLLGYRGLYTLYMCIFIPILVSILICYYIYKKKIGPQGRTPVRKITVFPNQVKSIEPNILTLQL</sequence>
<feature type="signal peptide" evidence="2">
    <location>
        <begin position="1"/>
        <end position="24"/>
    </location>
</feature>
<evidence type="ECO:0000256" key="1">
    <source>
        <dbReference type="SAM" id="Phobius"/>
    </source>
</evidence>
<gene>
    <name evidence="3" type="ORF">PKNA1_C2_0616700</name>
    <name evidence="4" type="ORF">PKNA1_H1_0616700</name>
</gene>
<dbReference type="EMBL" id="CWHQ02000009">
    <property type="protein sequence ID" value="SBO23983.1"/>
    <property type="molecule type" value="Genomic_DNA"/>
</dbReference>
<keyword evidence="1" id="KW-1133">Transmembrane helix</keyword>
<feature type="chain" id="PRO_5033737594" evidence="2">
    <location>
        <begin position="25"/>
        <end position="608"/>
    </location>
</feature>
<evidence type="ECO:0000313" key="4">
    <source>
        <dbReference type="EMBL" id="SBO25956.1"/>
    </source>
</evidence>
<dbReference type="Proteomes" id="UP000182142">
    <property type="component" value="Unassembled WGS sequence"/>
</dbReference>
<reference evidence="5 6" key="2">
    <citation type="submission" date="2016-05" db="EMBL/GenBank/DDBJ databases">
        <authorList>
            <person name="Sharaf H."/>
        </authorList>
    </citation>
    <scope>NUCLEOTIDE SEQUENCE [LARGE SCALE GENOMIC DNA]</scope>
    <source>
        <strain evidence="5 6">H</strain>
    </source>
</reference>